<dbReference type="InterPro" id="IPR021352">
    <property type="entry name" value="DUF2971"/>
</dbReference>
<comment type="caution">
    <text evidence="1">The sequence shown here is derived from an EMBL/GenBank/DDBJ whole genome shotgun (WGS) entry which is preliminary data.</text>
</comment>
<gene>
    <name evidence="1" type="ORF">A2527_11990</name>
</gene>
<dbReference type="EMBL" id="MFNE01000019">
    <property type="protein sequence ID" value="OGG96038.1"/>
    <property type="molecule type" value="Genomic_DNA"/>
</dbReference>
<sequence>MTPEIVHHYCPIEAFDSITRNRILWFSSALYMNDPSELELVIKQLKGIQRQKGLVKELAPAIEVLNADRLNALICSFSENGDILGQWRAYGADGKGYSIGFDAQAIHELLNQRFGELVYKLPVKYGDNRLESYVESELQDLLEGQITPQDFAFAMRLSNVLHKHACYAEERELRFMLLNVKEEGQESKLPIDYRFSKNRLIPFYPFDFPSEFKGRPLMAQVTIGPTNLTDPEVLKTYLAKLGFTGVEVKKSELPYRGR</sequence>
<evidence type="ECO:0008006" key="3">
    <source>
        <dbReference type="Google" id="ProtNLM"/>
    </source>
</evidence>
<evidence type="ECO:0000313" key="2">
    <source>
        <dbReference type="Proteomes" id="UP000178449"/>
    </source>
</evidence>
<dbReference type="STRING" id="1817772.A2527_11990"/>
<dbReference type="AlphaFoldDB" id="A0A1F6GD56"/>
<evidence type="ECO:0000313" key="1">
    <source>
        <dbReference type="EMBL" id="OGG96038.1"/>
    </source>
</evidence>
<organism evidence="1 2">
    <name type="scientific">Candidatus Lambdaproteobacteria bacterium RIFOXYD2_FULL_50_16</name>
    <dbReference type="NCBI Taxonomy" id="1817772"/>
    <lineage>
        <taxon>Bacteria</taxon>
        <taxon>Pseudomonadati</taxon>
        <taxon>Pseudomonadota</taxon>
        <taxon>Candidatus Lambdaproteobacteria</taxon>
    </lineage>
</organism>
<reference evidence="1 2" key="1">
    <citation type="journal article" date="2016" name="Nat. Commun.">
        <title>Thousands of microbial genomes shed light on interconnected biogeochemical processes in an aquifer system.</title>
        <authorList>
            <person name="Anantharaman K."/>
            <person name="Brown C.T."/>
            <person name="Hug L.A."/>
            <person name="Sharon I."/>
            <person name="Castelle C.J."/>
            <person name="Probst A.J."/>
            <person name="Thomas B.C."/>
            <person name="Singh A."/>
            <person name="Wilkins M.J."/>
            <person name="Karaoz U."/>
            <person name="Brodie E.L."/>
            <person name="Williams K.H."/>
            <person name="Hubbard S.S."/>
            <person name="Banfield J.F."/>
        </authorList>
    </citation>
    <scope>NUCLEOTIDE SEQUENCE [LARGE SCALE GENOMIC DNA]</scope>
</reference>
<accession>A0A1F6GD56</accession>
<name>A0A1F6GD56_9PROT</name>
<proteinExistence type="predicted"/>
<protein>
    <recommendedName>
        <fullName evidence="3">DUF2971 domain-containing protein</fullName>
    </recommendedName>
</protein>
<dbReference type="Proteomes" id="UP000178449">
    <property type="component" value="Unassembled WGS sequence"/>
</dbReference>
<dbReference type="Pfam" id="PF11185">
    <property type="entry name" value="DUF2971"/>
    <property type="match status" value="1"/>
</dbReference>